<keyword evidence="1 8" id="KW-0732">Signal</keyword>
<dbReference type="PANTHER" id="PTHR38038">
    <property type="entry name" value="PENICILLIN-BINDING PROTEIN ACTIVATOR LPOA"/>
    <property type="match status" value="1"/>
</dbReference>
<dbReference type="InterPro" id="IPR028082">
    <property type="entry name" value="Peripla_BP_I"/>
</dbReference>
<organism evidence="9 10">
    <name type="scientific">Neptunicella marina</name>
    <dbReference type="NCBI Taxonomy" id="2125989"/>
    <lineage>
        <taxon>Bacteria</taxon>
        <taxon>Pseudomonadati</taxon>
        <taxon>Pseudomonadota</taxon>
        <taxon>Gammaproteobacteria</taxon>
        <taxon>Alteromonadales</taxon>
        <taxon>Alteromonadaceae</taxon>
        <taxon>Neptunicella</taxon>
    </lineage>
</organism>
<evidence type="ECO:0000313" key="10">
    <source>
        <dbReference type="Proteomes" id="UP000601768"/>
    </source>
</evidence>
<protein>
    <submittedName>
        <fullName evidence="9">Penicillin-binding protein activator</fullName>
    </submittedName>
</protein>
<dbReference type="Gene3D" id="1.25.40.10">
    <property type="entry name" value="Tetratricopeptide repeat domain"/>
    <property type="match status" value="1"/>
</dbReference>
<keyword evidence="5" id="KW-0564">Palmitate</keyword>
<dbReference type="GO" id="GO:0030234">
    <property type="term" value="F:enzyme regulator activity"/>
    <property type="evidence" value="ECO:0007669"/>
    <property type="project" value="TreeGrafter"/>
</dbReference>
<gene>
    <name evidence="9" type="ORF">H8B19_05245</name>
</gene>
<keyword evidence="10" id="KW-1185">Reference proteome</keyword>
<comment type="caution">
    <text evidence="9">The sequence shown here is derived from an EMBL/GenBank/DDBJ whole genome shotgun (WGS) entry which is preliminary data.</text>
</comment>
<feature type="signal peptide" evidence="8">
    <location>
        <begin position="1"/>
        <end position="22"/>
    </location>
</feature>
<dbReference type="InterPro" id="IPR007443">
    <property type="entry name" value="LpoA"/>
</dbReference>
<dbReference type="InterPro" id="IPR011990">
    <property type="entry name" value="TPR-like_helical_dom_sf"/>
</dbReference>
<reference evidence="9" key="2">
    <citation type="submission" date="2020-08" db="EMBL/GenBank/DDBJ databases">
        <authorList>
            <person name="Lai Q."/>
        </authorList>
    </citation>
    <scope>NUCLEOTIDE SEQUENCE</scope>
    <source>
        <strain evidence="9">S27-2</strain>
    </source>
</reference>
<dbReference type="RefSeq" id="WP_186505746.1">
    <property type="nucleotide sequence ID" value="NZ_JACNEP010000003.1"/>
</dbReference>
<evidence type="ECO:0000256" key="1">
    <source>
        <dbReference type="ARBA" id="ARBA00022729"/>
    </source>
</evidence>
<dbReference type="GO" id="GO:0031241">
    <property type="term" value="C:periplasmic side of cell outer membrane"/>
    <property type="evidence" value="ECO:0007669"/>
    <property type="project" value="TreeGrafter"/>
</dbReference>
<keyword evidence="4" id="KW-0472">Membrane</keyword>
<dbReference type="EMBL" id="JACNEP010000003">
    <property type="protein sequence ID" value="MBC3765271.1"/>
    <property type="molecule type" value="Genomic_DNA"/>
</dbReference>
<dbReference type="PANTHER" id="PTHR38038:SF1">
    <property type="entry name" value="PENICILLIN-BINDING PROTEIN ACTIVATOR LPOA"/>
    <property type="match status" value="1"/>
</dbReference>
<proteinExistence type="predicted"/>
<dbReference type="CDD" id="cd06339">
    <property type="entry name" value="PBP1_YraM_LppC_lipoprotein-like"/>
    <property type="match status" value="1"/>
</dbReference>
<evidence type="ECO:0000256" key="5">
    <source>
        <dbReference type="ARBA" id="ARBA00023139"/>
    </source>
</evidence>
<name>A0A8J6IR17_9ALTE</name>
<dbReference type="AlphaFoldDB" id="A0A8J6IR17"/>
<evidence type="ECO:0000256" key="6">
    <source>
        <dbReference type="ARBA" id="ARBA00023237"/>
    </source>
</evidence>
<keyword evidence="7" id="KW-0449">Lipoprotein</keyword>
<dbReference type="Pfam" id="PF04348">
    <property type="entry name" value="LppC"/>
    <property type="match status" value="1"/>
</dbReference>
<evidence type="ECO:0000256" key="2">
    <source>
        <dbReference type="ARBA" id="ARBA00022960"/>
    </source>
</evidence>
<dbReference type="GO" id="GO:0008360">
    <property type="term" value="P:regulation of cell shape"/>
    <property type="evidence" value="ECO:0007669"/>
    <property type="project" value="UniProtKB-KW"/>
</dbReference>
<evidence type="ECO:0000256" key="8">
    <source>
        <dbReference type="SAM" id="SignalP"/>
    </source>
</evidence>
<dbReference type="Gene3D" id="3.40.50.2300">
    <property type="match status" value="2"/>
</dbReference>
<dbReference type="PROSITE" id="PS51257">
    <property type="entry name" value="PROKAR_LIPOPROTEIN"/>
    <property type="match status" value="1"/>
</dbReference>
<evidence type="ECO:0000256" key="4">
    <source>
        <dbReference type="ARBA" id="ARBA00023136"/>
    </source>
</evidence>
<evidence type="ECO:0000256" key="7">
    <source>
        <dbReference type="ARBA" id="ARBA00023288"/>
    </source>
</evidence>
<keyword evidence="6" id="KW-0998">Cell outer membrane</keyword>
<dbReference type="Gene3D" id="1.25.40.650">
    <property type="match status" value="1"/>
</dbReference>
<dbReference type="GO" id="GO:0009252">
    <property type="term" value="P:peptidoglycan biosynthetic process"/>
    <property type="evidence" value="ECO:0007669"/>
    <property type="project" value="UniProtKB-KW"/>
</dbReference>
<evidence type="ECO:0000313" key="9">
    <source>
        <dbReference type="EMBL" id="MBC3765271.1"/>
    </source>
</evidence>
<accession>A0A8J6IR17</accession>
<dbReference type="Proteomes" id="UP000601768">
    <property type="component" value="Unassembled WGS sequence"/>
</dbReference>
<dbReference type="SUPFAM" id="SSF53822">
    <property type="entry name" value="Periplasmic binding protein-like I"/>
    <property type="match status" value="1"/>
</dbReference>
<sequence length="611" mass="69916">MKYQFRLSCLLLAALLSACSSAPKQKAVQQPQTQIMPVEPIETELSANDYLEKAKQANPDRRNLYLFKAAEMWLQQQQCDKSIKLVDILRPELYVPLDISQANLIEAECLFDMGFFEQSNDLTQTITGQMGLNKRLYLLKAKLLEHQLNWIEAANAWQKVSNYDQNANQHIWPLLKKLSLNQLEQAESKYPSLDAWLELTIITRKYSADAYRMAQALSVWKNRYPNHPAINSMPSDLDKALHTDKYQPQTVAVLLPLSGRLQLQGEALKQGILAAYFEHENARPEVSFIDSNLMTESDMTAIATQYDFIVGPLEKDRIEELLKKVPADKPVLALNRINTGHMIPTQNASTDTPQPSQHYYFALAPEDEANQLVEHLLDKGYQHPVVISSANKSMQRMLSTFVQTWQQQTQYTPNSVTFESSGSMRSGIANLLEVNQSRSRIRQIENLYPNEVHAFYRNRQDVDAIVVFANAEETELLVPIIEASISPFSEVIPVYGSSRSYTQVLSNNSLRDLRNLTFIDMPWMLPNHPWQQLKHTFTRLWPAHTDSLQRLFAMGYDAYSVIPHLKHMAILPELRVNGLTGQISLDDNDILHQRFAMGKVEQEQVIRVEMD</sequence>
<keyword evidence="3" id="KW-0573">Peptidoglycan synthesis</keyword>
<evidence type="ECO:0000256" key="3">
    <source>
        <dbReference type="ARBA" id="ARBA00022984"/>
    </source>
</evidence>
<reference evidence="9" key="1">
    <citation type="journal article" date="2018" name="Int. J. Syst. Evol. Microbiol.">
        <title>Neptunicella marina gen. nov., sp. nov., isolated from surface seawater.</title>
        <authorList>
            <person name="Liu X."/>
            <person name="Lai Q."/>
            <person name="Du Y."/>
            <person name="Zhang X."/>
            <person name="Liu Z."/>
            <person name="Sun F."/>
            <person name="Shao Z."/>
        </authorList>
    </citation>
    <scope>NUCLEOTIDE SEQUENCE</scope>
    <source>
        <strain evidence="9">S27-2</strain>
    </source>
</reference>
<keyword evidence="2" id="KW-0133">Cell shape</keyword>
<feature type="chain" id="PRO_5035325369" evidence="8">
    <location>
        <begin position="23"/>
        <end position="611"/>
    </location>
</feature>